<name>A2Q4J3_MEDTR</name>
<evidence type="ECO:0000313" key="1">
    <source>
        <dbReference type="EMBL" id="ABN08543.1"/>
    </source>
</evidence>
<reference evidence="1" key="2">
    <citation type="submission" date="2007-03" db="EMBL/GenBank/DDBJ databases">
        <authorList>
            <consortium name="The International Medicago Genome Annotation Group"/>
        </authorList>
    </citation>
    <scope>NUCLEOTIDE SEQUENCE</scope>
</reference>
<sequence length="73" mass="8624">MFKFDVTKSVWEKIKYWQIFEPVLAADEDLSIVFLNLLELLISKRNNTQENASHIIYLSIEQQQYCKIGAEQT</sequence>
<dbReference type="ExpressionAtlas" id="A2Q4J3">
    <property type="expression patterns" value="differential"/>
</dbReference>
<dbReference type="AlphaFoldDB" id="A2Q4J3"/>
<organism evidence="1">
    <name type="scientific">Medicago truncatula</name>
    <name type="common">Barrel medic</name>
    <name type="synonym">Medicago tribuloides</name>
    <dbReference type="NCBI Taxonomy" id="3880"/>
    <lineage>
        <taxon>Eukaryota</taxon>
        <taxon>Viridiplantae</taxon>
        <taxon>Streptophyta</taxon>
        <taxon>Embryophyta</taxon>
        <taxon>Tracheophyta</taxon>
        <taxon>Spermatophyta</taxon>
        <taxon>Magnoliopsida</taxon>
        <taxon>eudicotyledons</taxon>
        <taxon>Gunneridae</taxon>
        <taxon>Pentapetalae</taxon>
        <taxon>rosids</taxon>
        <taxon>fabids</taxon>
        <taxon>Fabales</taxon>
        <taxon>Fabaceae</taxon>
        <taxon>Papilionoideae</taxon>
        <taxon>50 kb inversion clade</taxon>
        <taxon>NPAAA clade</taxon>
        <taxon>Hologalegina</taxon>
        <taxon>IRL clade</taxon>
        <taxon>Trifolieae</taxon>
        <taxon>Medicago</taxon>
    </lineage>
</organism>
<gene>
    <name evidence="1" type="ORF">MtrDRAFT_AC157502g3v2</name>
</gene>
<dbReference type="EMBL" id="AC157502">
    <property type="protein sequence ID" value="ABN08543.1"/>
    <property type="molecule type" value="Genomic_DNA"/>
</dbReference>
<proteinExistence type="predicted"/>
<reference evidence="1" key="1">
    <citation type="submission" date="2005-05" db="EMBL/GenBank/DDBJ databases">
        <authorList>
            <person name="Town C.D."/>
        </authorList>
    </citation>
    <scope>NUCLEOTIDE SEQUENCE</scope>
</reference>
<protein>
    <submittedName>
        <fullName evidence="1">Uncharacterized protein</fullName>
    </submittedName>
</protein>
<accession>A2Q4J3</accession>